<evidence type="ECO:0000313" key="3">
    <source>
        <dbReference type="Proteomes" id="UP000796761"/>
    </source>
</evidence>
<accession>A0A8K1D891</accession>
<evidence type="ECO:0000313" key="2">
    <source>
        <dbReference type="EMBL" id="TRZ05914.1"/>
    </source>
</evidence>
<name>A0A8K1D891_9PASS</name>
<feature type="region of interest" description="Disordered" evidence="1">
    <location>
        <begin position="1"/>
        <end position="20"/>
    </location>
</feature>
<gene>
    <name evidence="2" type="ORF">HGM15179_021193</name>
</gene>
<organism evidence="2 3">
    <name type="scientific">Zosterops borbonicus</name>
    <dbReference type="NCBI Taxonomy" id="364589"/>
    <lineage>
        <taxon>Eukaryota</taxon>
        <taxon>Metazoa</taxon>
        <taxon>Chordata</taxon>
        <taxon>Craniata</taxon>
        <taxon>Vertebrata</taxon>
        <taxon>Euteleostomi</taxon>
        <taxon>Archelosauria</taxon>
        <taxon>Archosauria</taxon>
        <taxon>Dinosauria</taxon>
        <taxon>Saurischia</taxon>
        <taxon>Theropoda</taxon>
        <taxon>Coelurosauria</taxon>
        <taxon>Aves</taxon>
        <taxon>Neognathae</taxon>
        <taxon>Neoaves</taxon>
        <taxon>Telluraves</taxon>
        <taxon>Australaves</taxon>
        <taxon>Passeriformes</taxon>
        <taxon>Sylvioidea</taxon>
        <taxon>Zosteropidae</taxon>
        <taxon>Zosterops</taxon>
    </lineage>
</organism>
<dbReference type="Proteomes" id="UP000796761">
    <property type="component" value="Unassembled WGS sequence"/>
</dbReference>
<reference evidence="2" key="1">
    <citation type="submission" date="2019-04" db="EMBL/GenBank/DDBJ databases">
        <title>Genome assembly of Zosterops borbonicus 15179.</title>
        <authorList>
            <person name="Leroy T."/>
            <person name="Anselmetti Y."/>
            <person name="Tilak M.-K."/>
            <person name="Nabholz B."/>
        </authorList>
    </citation>
    <scope>NUCLEOTIDE SEQUENCE</scope>
    <source>
        <strain evidence="2">HGM_15179</strain>
        <tissue evidence="2">Muscle</tissue>
    </source>
</reference>
<dbReference type="EMBL" id="SWJQ01003191">
    <property type="protein sequence ID" value="TRZ05914.1"/>
    <property type="molecule type" value="Genomic_DNA"/>
</dbReference>
<keyword evidence="3" id="KW-1185">Reference proteome</keyword>
<evidence type="ECO:0000256" key="1">
    <source>
        <dbReference type="SAM" id="MobiDB-lite"/>
    </source>
</evidence>
<protein>
    <submittedName>
        <fullName evidence="2">Uncharacterized protein</fullName>
    </submittedName>
</protein>
<proteinExistence type="predicted"/>
<dbReference type="AlphaFoldDB" id="A0A8K1D891"/>
<sequence length="67" mass="8056">MPISSTRWRSHQLSGRNKQNEISIRLTHEIDIRKSFSRNETMRPDEIREGHREEIRTIKPILDTWTA</sequence>
<comment type="caution">
    <text evidence="2">The sequence shown here is derived from an EMBL/GenBank/DDBJ whole genome shotgun (WGS) entry which is preliminary data.</text>
</comment>